<evidence type="ECO:0000313" key="5">
    <source>
        <dbReference type="Proteomes" id="UP001515480"/>
    </source>
</evidence>
<gene>
    <name evidence="4" type="ORF">AB1Y20_012339</name>
</gene>
<evidence type="ECO:0000256" key="1">
    <source>
        <dbReference type="SAM" id="MobiDB-lite"/>
    </source>
</evidence>
<evidence type="ECO:0000313" key="4">
    <source>
        <dbReference type="EMBL" id="KAL1503875.1"/>
    </source>
</evidence>
<comment type="caution">
    <text evidence="4">The sequence shown here is derived from an EMBL/GenBank/DDBJ whole genome shotgun (WGS) entry which is preliminary data.</text>
</comment>
<feature type="region of interest" description="Disordered" evidence="1">
    <location>
        <begin position="259"/>
        <end position="286"/>
    </location>
</feature>
<dbReference type="InterPro" id="IPR050404">
    <property type="entry name" value="Heme-degrading_MO"/>
</dbReference>
<dbReference type="Pfam" id="PF03992">
    <property type="entry name" value="ABM"/>
    <property type="match status" value="2"/>
</dbReference>
<feature type="domain" description="ABM" evidence="3">
    <location>
        <begin position="194"/>
        <end position="285"/>
    </location>
</feature>
<feature type="chain" id="PRO_5044274098" description="ABM domain-containing protein" evidence="2">
    <location>
        <begin position="21"/>
        <end position="306"/>
    </location>
</feature>
<dbReference type="InterPro" id="IPR007138">
    <property type="entry name" value="ABM_dom"/>
</dbReference>
<keyword evidence="5" id="KW-1185">Reference proteome</keyword>
<feature type="signal peptide" evidence="2">
    <location>
        <begin position="1"/>
        <end position="20"/>
    </location>
</feature>
<evidence type="ECO:0000256" key="2">
    <source>
        <dbReference type="SAM" id="SignalP"/>
    </source>
</evidence>
<dbReference type="Gene3D" id="3.30.70.100">
    <property type="match status" value="2"/>
</dbReference>
<dbReference type="AlphaFoldDB" id="A0AB34IRT0"/>
<sequence>MAPPGVWHTLAFALLAPAEAFTLHVGRTAPSPAYPLSMVATEPASSSVAVAERYVATNRFRVKQGREAAFEKRWADRKSRLGLLDGFRFFCMMRRCEREGYEDDINYVSCTVWETADAFNAWKSGDAFKEAHGGGTVGGIASMLIATAMNTKGKPKAAMWEGTLPVSIVPEAAPSAGWREVVADGESTLPGECYIAMNRFSVKQGHEGEFEQRFATRESTLKEFDGFKGFLLLRRDGKDPDGFTHSTFSVWKDEASFNKWKNAEKPKPPASTGDAGGPSNRNNIFERPPVPVFYEGILTLESAKGI</sequence>
<dbReference type="PROSITE" id="PS51725">
    <property type="entry name" value="ABM"/>
    <property type="match status" value="2"/>
</dbReference>
<evidence type="ECO:0000259" key="3">
    <source>
        <dbReference type="PROSITE" id="PS51725"/>
    </source>
</evidence>
<reference evidence="4 5" key="1">
    <citation type="journal article" date="2024" name="Science">
        <title>Giant polyketide synthase enzymes in the biosynthesis of giant marine polyether toxins.</title>
        <authorList>
            <person name="Fallon T.R."/>
            <person name="Shende V.V."/>
            <person name="Wierzbicki I.H."/>
            <person name="Pendleton A.L."/>
            <person name="Watervoot N.F."/>
            <person name="Auber R.P."/>
            <person name="Gonzalez D.J."/>
            <person name="Wisecaver J.H."/>
            <person name="Moore B.S."/>
        </authorList>
    </citation>
    <scope>NUCLEOTIDE SEQUENCE [LARGE SCALE GENOMIC DNA]</scope>
    <source>
        <strain evidence="4 5">12B1</strain>
    </source>
</reference>
<dbReference type="SUPFAM" id="SSF54909">
    <property type="entry name" value="Dimeric alpha+beta barrel"/>
    <property type="match status" value="2"/>
</dbReference>
<proteinExistence type="predicted"/>
<dbReference type="InterPro" id="IPR011008">
    <property type="entry name" value="Dimeric_a/b-barrel"/>
</dbReference>
<organism evidence="4 5">
    <name type="scientific">Prymnesium parvum</name>
    <name type="common">Toxic golden alga</name>
    <dbReference type="NCBI Taxonomy" id="97485"/>
    <lineage>
        <taxon>Eukaryota</taxon>
        <taxon>Haptista</taxon>
        <taxon>Haptophyta</taxon>
        <taxon>Prymnesiophyceae</taxon>
        <taxon>Prymnesiales</taxon>
        <taxon>Prymnesiaceae</taxon>
        <taxon>Prymnesium</taxon>
    </lineage>
</organism>
<protein>
    <recommendedName>
        <fullName evidence="3">ABM domain-containing protein</fullName>
    </recommendedName>
</protein>
<keyword evidence="2" id="KW-0732">Signal</keyword>
<dbReference type="PANTHER" id="PTHR34474">
    <property type="entry name" value="SIGNAL TRANSDUCTION PROTEIN TRAP"/>
    <property type="match status" value="1"/>
</dbReference>
<dbReference type="PANTHER" id="PTHR34474:SF2">
    <property type="entry name" value="SIGNAL TRANSDUCTION PROTEIN TRAP"/>
    <property type="match status" value="1"/>
</dbReference>
<dbReference type="EMBL" id="JBGBPQ010000021">
    <property type="protein sequence ID" value="KAL1503875.1"/>
    <property type="molecule type" value="Genomic_DNA"/>
</dbReference>
<dbReference type="Proteomes" id="UP001515480">
    <property type="component" value="Unassembled WGS sequence"/>
</dbReference>
<feature type="domain" description="ABM" evidence="3">
    <location>
        <begin position="54"/>
        <end position="149"/>
    </location>
</feature>
<name>A0AB34IRT0_PRYPA</name>
<accession>A0AB34IRT0</accession>